<feature type="binding site" evidence="15">
    <location>
        <position position="851"/>
    </location>
    <ligand>
        <name>ATP</name>
        <dbReference type="ChEBI" id="CHEBI:30616"/>
    </ligand>
</feature>
<feature type="binding site" evidence="15">
    <location>
        <position position="580"/>
    </location>
    <ligand>
        <name>ATP</name>
        <dbReference type="ChEBI" id="CHEBI:30616"/>
    </ligand>
</feature>
<dbReference type="PRINTS" id="PR00119">
    <property type="entry name" value="CATATPASE"/>
</dbReference>
<keyword evidence="7 15" id="KW-0067">ATP-binding</keyword>
<dbReference type="SFLD" id="SFLDG00002">
    <property type="entry name" value="C1.7:_P-type_atpase_like"/>
    <property type="match status" value="1"/>
</dbReference>
<evidence type="ECO:0000256" key="1">
    <source>
        <dbReference type="ARBA" id="ARBA00004141"/>
    </source>
</evidence>
<evidence type="ECO:0000256" key="11">
    <source>
        <dbReference type="ARBA" id="ARBA00023136"/>
    </source>
</evidence>
<keyword evidence="9 17" id="KW-1278">Translocase</keyword>
<evidence type="ECO:0000256" key="14">
    <source>
        <dbReference type="PIRSR" id="PIRSR606539-1"/>
    </source>
</evidence>
<keyword evidence="8 16" id="KW-0460">Magnesium</keyword>
<dbReference type="Pfam" id="PF16212">
    <property type="entry name" value="PhoLip_ATPase_C"/>
    <property type="match status" value="1"/>
</dbReference>
<evidence type="ECO:0000256" key="2">
    <source>
        <dbReference type="ARBA" id="ARBA00004308"/>
    </source>
</evidence>
<dbReference type="AlphaFoldDB" id="A0A1Y2DPB8"/>
<feature type="binding site" evidence="15">
    <location>
        <position position="501"/>
    </location>
    <ligand>
        <name>ATP</name>
        <dbReference type="ChEBI" id="CHEBI:30616"/>
    </ligand>
</feature>
<evidence type="ECO:0000256" key="4">
    <source>
        <dbReference type="ARBA" id="ARBA00022692"/>
    </source>
</evidence>
<feature type="transmembrane region" description="Helical" evidence="17">
    <location>
        <begin position="1114"/>
        <end position="1136"/>
    </location>
</feature>
<dbReference type="SFLD" id="SFLDS00003">
    <property type="entry name" value="Haloacid_Dehalogenase"/>
    <property type="match status" value="1"/>
</dbReference>
<dbReference type="Pfam" id="PF16209">
    <property type="entry name" value="PhoLip_ATPase_N"/>
    <property type="match status" value="1"/>
</dbReference>
<dbReference type="OrthoDB" id="377733at2759"/>
<evidence type="ECO:0000259" key="20">
    <source>
        <dbReference type="Pfam" id="PF16209"/>
    </source>
</evidence>
<dbReference type="InterPro" id="IPR018303">
    <property type="entry name" value="ATPase_P-typ_P_site"/>
</dbReference>
<feature type="binding site" evidence="16">
    <location>
        <position position="501"/>
    </location>
    <ligand>
        <name>Mg(2+)</name>
        <dbReference type="ChEBI" id="CHEBI:18420"/>
    </ligand>
</feature>
<feature type="binding site" evidence="16">
    <location>
        <position position="877"/>
    </location>
    <ligand>
        <name>Mg(2+)</name>
        <dbReference type="ChEBI" id="CHEBI:18420"/>
    </ligand>
</feature>
<dbReference type="InterPro" id="IPR032630">
    <property type="entry name" value="P_typ_ATPase_c"/>
</dbReference>
<comment type="cofactor">
    <cofactor evidence="16">
        <name>Mg(2+)</name>
        <dbReference type="ChEBI" id="CHEBI:18420"/>
    </cofactor>
</comment>
<dbReference type="SUPFAM" id="SSF56784">
    <property type="entry name" value="HAD-like"/>
    <property type="match status" value="1"/>
</dbReference>
<feature type="active site" description="4-aspartylphosphate intermediate" evidence="14">
    <location>
        <position position="499"/>
    </location>
</feature>
<evidence type="ECO:0000259" key="21">
    <source>
        <dbReference type="Pfam" id="PF16212"/>
    </source>
</evidence>
<evidence type="ECO:0000256" key="6">
    <source>
        <dbReference type="ARBA" id="ARBA00022741"/>
    </source>
</evidence>
<feature type="binding site" evidence="15">
    <location>
        <position position="692"/>
    </location>
    <ligand>
        <name>ATP</name>
        <dbReference type="ChEBI" id="CHEBI:30616"/>
    </ligand>
</feature>
<evidence type="ECO:0000256" key="12">
    <source>
        <dbReference type="ARBA" id="ARBA00034036"/>
    </source>
</evidence>
<keyword evidence="4 17" id="KW-0812">Transmembrane</keyword>
<keyword evidence="23" id="KW-1185">Reference proteome</keyword>
<evidence type="ECO:0000256" key="16">
    <source>
        <dbReference type="PIRSR" id="PIRSR606539-3"/>
    </source>
</evidence>
<feature type="domain" description="P-type ATPase N-terminal" evidence="20">
    <location>
        <begin position="120"/>
        <end position="171"/>
    </location>
</feature>
<evidence type="ECO:0000256" key="17">
    <source>
        <dbReference type="RuleBase" id="RU362033"/>
    </source>
</evidence>
<dbReference type="SUPFAM" id="SSF81665">
    <property type="entry name" value="Calcium ATPase, transmembrane domain M"/>
    <property type="match status" value="1"/>
</dbReference>
<organism evidence="22 23">
    <name type="scientific">Neocallimastix californiae</name>
    <dbReference type="NCBI Taxonomy" id="1754190"/>
    <lineage>
        <taxon>Eukaryota</taxon>
        <taxon>Fungi</taxon>
        <taxon>Fungi incertae sedis</taxon>
        <taxon>Chytridiomycota</taxon>
        <taxon>Chytridiomycota incertae sedis</taxon>
        <taxon>Neocallimastigomycetes</taxon>
        <taxon>Neocallimastigales</taxon>
        <taxon>Neocallimastigaceae</taxon>
        <taxon>Neocallimastix</taxon>
    </lineage>
</organism>
<comment type="catalytic activity">
    <reaction evidence="12 17">
        <text>ATP + H2O + phospholipidSide 1 = ADP + phosphate + phospholipidSide 2.</text>
        <dbReference type="EC" id="7.6.2.1"/>
    </reaction>
</comment>
<evidence type="ECO:0000256" key="13">
    <source>
        <dbReference type="ARBA" id="ARBA00049128"/>
    </source>
</evidence>
<feature type="binding site" evidence="15">
    <location>
        <position position="881"/>
    </location>
    <ligand>
        <name>ATP</name>
        <dbReference type="ChEBI" id="CHEBI:30616"/>
    </ligand>
</feature>
<feature type="region of interest" description="Disordered" evidence="18">
    <location>
        <begin position="1169"/>
        <end position="1213"/>
    </location>
</feature>
<dbReference type="PANTHER" id="PTHR24092">
    <property type="entry name" value="PROBABLE PHOSPHOLIPID-TRANSPORTING ATPASE"/>
    <property type="match status" value="1"/>
</dbReference>
<dbReference type="FunFam" id="3.40.50.1000:FF:000001">
    <property type="entry name" value="Phospholipid-transporting ATPase IC"/>
    <property type="match status" value="1"/>
</dbReference>
<dbReference type="NCBIfam" id="TIGR01494">
    <property type="entry name" value="ATPase_P-type"/>
    <property type="match status" value="1"/>
</dbReference>
<evidence type="ECO:0000256" key="8">
    <source>
        <dbReference type="ARBA" id="ARBA00022842"/>
    </source>
</evidence>
<dbReference type="SUPFAM" id="SSF81653">
    <property type="entry name" value="Calcium ATPase, transduction domain A"/>
    <property type="match status" value="1"/>
</dbReference>
<keyword evidence="11 17" id="KW-0472">Membrane</keyword>
<feature type="binding site" evidence="15">
    <location>
        <position position="499"/>
    </location>
    <ligand>
        <name>ATP</name>
        <dbReference type="ChEBI" id="CHEBI:30616"/>
    </ligand>
</feature>
<dbReference type="PROSITE" id="PS00154">
    <property type="entry name" value="ATPASE_E1_E2"/>
    <property type="match status" value="1"/>
</dbReference>
<dbReference type="GO" id="GO:0045332">
    <property type="term" value="P:phospholipid translocation"/>
    <property type="evidence" value="ECO:0007669"/>
    <property type="project" value="TreeGrafter"/>
</dbReference>
<evidence type="ECO:0000256" key="5">
    <source>
        <dbReference type="ARBA" id="ARBA00022723"/>
    </source>
</evidence>
<evidence type="ECO:0000313" key="22">
    <source>
        <dbReference type="EMBL" id="ORY61131.1"/>
    </source>
</evidence>
<name>A0A1Y2DPB8_9FUNG</name>
<accession>A0A1Y2DPB8</accession>
<keyword evidence="5 16" id="KW-0479">Metal-binding</keyword>
<evidence type="ECO:0000256" key="3">
    <source>
        <dbReference type="ARBA" id="ARBA00008109"/>
    </source>
</evidence>
<dbReference type="SFLD" id="SFLDF00027">
    <property type="entry name" value="p-type_atpase"/>
    <property type="match status" value="1"/>
</dbReference>
<feature type="transmembrane region" description="Helical" evidence="17">
    <location>
        <begin position="1017"/>
        <end position="1039"/>
    </location>
</feature>
<dbReference type="InterPro" id="IPR023298">
    <property type="entry name" value="ATPase_P-typ_TM_dom_sf"/>
</dbReference>
<feature type="transmembrane region" description="Helical" evidence="17">
    <location>
        <begin position="1083"/>
        <end position="1108"/>
    </location>
</feature>
<evidence type="ECO:0000256" key="7">
    <source>
        <dbReference type="ARBA" id="ARBA00022840"/>
    </source>
</evidence>
<dbReference type="NCBIfam" id="TIGR01652">
    <property type="entry name" value="ATPase-Plipid"/>
    <property type="match status" value="1"/>
</dbReference>
<dbReference type="GO" id="GO:0000287">
    <property type="term" value="F:magnesium ion binding"/>
    <property type="evidence" value="ECO:0007669"/>
    <property type="project" value="UniProtKB-UniRule"/>
</dbReference>
<feature type="domain" description="P-type ATPase C-terminal" evidence="21">
    <location>
        <begin position="903"/>
        <end position="1151"/>
    </location>
</feature>
<feature type="transmembrane region" description="Helical" evidence="17">
    <location>
        <begin position="939"/>
        <end position="958"/>
    </location>
</feature>
<dbReference type="InterPro" id="IPR001757">
    <property type="entry name" value="P_typ_ATPase"/>
</dbReference>
<feature type="binding site" evidence="15">
    <location>
        <position position="631"/>
    </location>
    <ligand>
        <name>ATP</name>
        <dbReference type="ChEBI" id="CHEBI:30616"/>
    </ligand>
</feature>
<gene>
    <name evidence="22" type="ORF">LY90DRAFT_408152</name>
</gene>
<feature type="compositionally biased region" description="Acidic residues" evidence="18">
    <location>
        <begin position="1169"/>
        <end position="1181"/>
    </location>
</feature>
<dbReference type="Proteomes" id="UP000193920">
    <property type="component" value="Unassembled WGS sequence"/>
</dbReference>
<dbReference type="EMBL" id="MCOG01000060">
    <property type="protein sequence ID" value="ORY61131.1"/>
    <property type="molecule type" value="Genomic_DNA"/>
</dbReference>
<dbReference type="GO" id="GO:0140326">
    <property type="term" value="F:ATPase-coupled intramembrane lipid transporter activity"/>
    <property type="evidence" value="ECO:0007669"/>
    <property type="project" value="UniProtKB-EC"/>
</dbReference>
<dbReference type="STRING" id="1754190.A0A1Y2DPB8"/>
<dbReference type="PANTHER" id="PTHR24092:SF218">
    <property type="entry name" value="PHOSPHOLIPID-TRANSPORTING ATPASE"/>
    <property type="match status" value="1"/>
</dbReference>
<evidence type="ECO:0000256" key="10">
    <source>
        <dbReference type="ARBA" id="ARBA00022989"/>
    </source>
</evidence>
<dbReference type="FunFam" id="3.40.50.1000:FF:000014">
    <property type="entry name" value="Phospholipid-transporting ATPase"/>
    <property type="match status" value="1"/>
</dbReference>
<proteinExistence type="inferred from homology"/>
<feature type="binding site" evidence="15">
    <location>
        <position position="857"/>
    </location>
    <ligand>
        <name>ATP</name>
        <dbReference type="ChEBI" id="CHEBI:30616"/>
    </ligand>
</feature>
<feature type="binding site" evidence="15">
    <location>
        <position position="772"/>
    </location>
    <ligand>
        <name>ATP</name>
        <dbReference type="ChEBI" id="CHEBI:30616"/>
    </ligand>
</feature>
<feature type="transmembrane region" description="Helical" evidence="17">
    <location>
        <begin position="372"/>
        <end position="395"/>
    </location>
</feature>
<feature type="domain" description="P-type ATPase A" evidence="19">
    <location>
        <begin position="205"/>
        <end position="266"/>
    </location>
</feature>
<dbReference type="Gene3D" id="3.40.1110.10">
    <property type="entry name" value="Calcium-transporting ATPase, cytoplasmic domain N"/>
    <property type="match status" value="1"/>
</dbReference>
<keyword evidence="6 15" id="KW-0547">Nucleotide-binding</keyword>
<dbReference type="InterPro" id="IPR023214">
    <property type="entry name" value="HAD_sf"/>
</dbReference>
<feature type="binding site" evidence="15">
    <location>
        <position position="880"/>
    </location>
    <ligand>
        <name>ATP</name>
        <dbReference type="ChEBI" id="CHEBI:30616"/>
    </ligand>
</feature>
<feature type="binding site" evidence="15">
    <location>
        <position position="500"/>
    </location>
    <ligand>
        <name>ATP</name>
        <dbReference type="ChEBI" id="CHEBI:30616"/>
    </ligand>
</feature>
<dbReference type="InterPro" id="IPR032631">
    <property type="entry name" value="P-type_ATPase_N"/>
</dbReference>
<feature type="transmembrane region" description="Helical" evidence="17">
    <location>
        <begin position="440"/>
        <end position="461"/>
    </location>
</feature>
<feature type="binding site" evidence="15">
    <location>
        <position position="654"/>
    </location>
    <ligand>
        <name>ATP</name>
        <dbReference type="ChEBI" id="CHEBI:30616"/>
    </ligand>
</feature>
<evidence type="ECO:0000259" key="19">
    <source>
        <dbReference type="Pfam" id="PF00122"/>
    </source>
</evidence>
<evidence type="ECO:0000256" key="18">
    <source>
        <dbReference type="SAM" id="MobiDB-lite"/>
    </source>
</evidence>
<dbReference type="Gene3D" id="3.40.50.1000">
    <property type="entry name" value="HAD superfamily/HAD-like"/>
    <property type="match status" value="1"/>
</dbReference>
<dbReference type="InterPro" id="IPR008250">
    <property type="entry name" value="ATPase_P-typ_transduc_dom_A_sf"/>
</dbReference>
<sequence length="1213" mass="139122">MSNEEHVTNIDIIDDDDNNEVRFENGNDKIQLKAKPKGSVGFTIPLESERNKKNSDSKVEPTIHDLSLYIDESQFNSAFSLNTPIDEKSGSNTKLFNGEEKDDSIYEVIFPIPEEKLVKNSNYIRTTKYTIWSFLPLNLLSQFRRLYNIYFLFGAFSTLTKYSALNPFTQIFPLLLVLSVTALKDGYEDYKRYLSDKETNNIKYSIFRNGYVDLIPSKDINCGDVVILQKGDKIPADLLLIGSSSEEGTCYIETSDLDGETNLKRRTALSQFSGIRSLDELLRVKCIIHCEQPNDNLASFDGSISIQISKKTNKIEEKEGVPFNMENMLLRGSILRNTDCIYGMVIYSGQNTKVYQNLKKSGMKFSKMEKKLNIFILYVFVFNIAILALTVIMNFKITKKEGDSYHLDKPDGNPYLEKPNKNYPAIIISSILSYYALYTYVIPISLFVSLEVVRFLQAFFMEKDKKMMVNKVEIKKLNMIVNNSNLNEELGVVEYIFSDKTGTLTRNDMQLSKWFIAGRMYERIPMQKSLLERFENPECSPEEQKMIREFCRAIAMCNETIPSFEPKTYEIIYESQSPDESALVYGIKTEGVSLIERNRTSISIGMWGSHMAPSLKHQVEETYSILMLFEFNSDRKRMSIILRRPNGKIVLYCKGADDIMFSRLSENSQVNDPKYIQDTRNALKVFSQDGLRVLLVATKELSEEEFDKFSNDYYQANQNINNRAVAVEEVVSEIEKDLKLLGATAIEDRLQDKVPETIDYILQSGIRFWLLTGDKQETAINIGTSSKLLSKDFNMMILNATTENECDQKLDNFIKTLKEIIVGVYDQNVMTSMQRKFLEIGTRCHSVICCRVTPIQKARVVKLVKIHLRKTTLAIGDGANDVSMIKAADVGIGIMGKEGAQAVKASDYAFKEFKFLKRLIFIHGHYNYIRITKILLYSFYKNIVLIIPQLICGFYTYWSGSIIYEEMFLTAYNVLLTSIPGPILACIERDLPTSAIYSNPKIYLETLKGKYWNVKLFLHWFLIAIYQGIMSFYMAYFTICDSILKGNGKSYVTGYWSQSYIIETVVLITVLVKAIMVTEWMTILTFLGIAIMLAFHLIIMITVNYLYYDNEGSIYMIFHSPLVILIVIYMLIVNLLPEIIITYYQKIIKPSHTQIVLETYKLKKNEPLNYDEDNSESDVESLDCSASSDSSSYKSTKDTEDSTIEPRISMSKD</sequence>
<evidence type="ECO:0000256" key="15">
    <source>
        <dbReference type="PIRSR" id="PIRSR606539-2"/>
    </source>
</evidence>
<dbReference type="GO" id="GO:0005886">
    <property type="term" value="C:plasma membrane"/>
    <property type="evidence" value="ECO:0007669"/>
    <property type="project" value="TreeGrafter"/>
</dbReference>
<dbReference type="GO" id="GO:0016887">
    <property type="term" value="F:ATP hydrolysis activity"/>
    <property type="evidence" value="ECO:0007669"/>
    <property type="project" value="InterPro"/>
</dbReference>
<feature type="binding site" evidence="15">
    <location>
        <position position="774"/>
    </location>
    <ligand>
        <name>ATP</name>
        <dbReference type="ChEBI" id="CHEBI:30616"/>
    </ligand>
</feature>
<feature type="binding site" evidence="15">
    <location>
        <position position="773"/>
    </location>
    <ligand>
        <name>ATP</name>
        <dbReference type="ChEBI" id="CHEBI:30616"/>
    </ligand>
</feature>
<dbReference type="Pfam" id="PF00122">
    <property type="entry name" value="E1-E2_ATPase"/>
    <property type="match status" value="1"/>
</dbReference>
<feature type="compositionally biased region" description="Low complexity" evidence="18">
    <location>
        <begin position="1182"/>
        <end position="1194"/>
    </location>
</feature>
<comment type="subcellular location">
    <subcellularLocation>
        <location evidence="2">Endomembrane system</location>
    </subcellularLocation>
    <subcellularLocation>
        <location evidence="1 17">Membrane</location>
        <topology evidence="1 17">Multi-pass membrane protein</topology>
    </subcellularLocation>
</comment>
<dbReference type="InterPro" id="IPR044492">
    <property type="entry name" value="P_typ_ATPase_HD_dom"/>
</dbReference>
<comment type="catalytic activity">
    <reaction evidence="13">
        <text>a 1,2-diacyl-sn-glycero-3-phosphoethanolamine(out) + ATP + H2O = a 1,2-diacyl-sn-glycero-3-phosphoethanolamine(in) + ADP + phosphate + H(+)</text>
        <dbReference type="Rhea" id="RHEA:66132"/>
        <dbReference type="ChEBI" id="CHEBI:15377"/>
        <dbReference type="ChEBI" id="CHEBI:15378"/>
        <dbReference type="ChEBI" id="CHEBI:30616"/>
        <dbReference type="ChEBI" id="CHEBI:43474"/>
        <dbReference type="ChEBI" id="CHEBI:64612"/>
        <dbReference type="ChEBI" id="CHEBI:456216"/>
    </reaction>
    <physiologicalReaction direction="left-to-right" evidence="13">
        <dbReference type="Rhea" id="RHEA:66133"/>
    </physiologicalReaction>
</comment>
<protein>
    <recommendedName>
        <fullName evidence="17">Phospholipid-transporting ATPase</fullName>
        <ecNumber evidence="17">7.6.2.1</ecNumber>
    </recommendedName>
</protein>
<dbReference type="InterPro" id="IPR036412">
    <property type="entry name" value="HAD-like_sf"/>
</dbReference>
<dbReference type="InterPro" id="IPR059000">
    <property type="entry name" value="ATPase_P-type_domA"/>
</dbReference>
<reference evidence="22 23" key="1">
    <citation type="submission" date="2016-08" db="EMBL/GenBank/DDBJ databases">
        <title>A Parts List for Fungal Cellulosomes Revealed by Comparative Genomics.</title>
        <authorList>
            <consortium name="DOE Joint Genome Institute"/>
            <person name="Haitjema C.H."/>
            <person name="Gilmore S.P."/>
            <person name="Henske J.K."/>
            <person name="Solomon K.V."/>
            <person name="De Groot R."/>
            <person name="Kuo A."/>
            <person name="Mondo S.J."/>
            <person name="Salamov A.A."/>
            <person name="Labutti K."/>
            <person name="Zhao Z."/>
            <person name="Chiniquy J."/>
            <person name="Barry K."/>
            <person name="Brewer H.M."/>
            <person name="Purvine S.O."/>
            <person name="Wright A.T."/>
            <person name="Boxma B."/>
            <person name="Van Alen T."/>
            <person name="Hackstein J.H."/>
            <person name="Baker S.E."/>
            <person name="Grigoriev I.V."/>
            <person name="O'Malley M.A."/>
        </authorList>
    </citation>
    <scope>NUCLEOTIDE SEQUENCE [LARGE SCALE GENOMIC DNA]</scope>
    <source>
        <strain evidence="22 23">G1</strain>
    </source>
</reference>
<feature type="transmembrane region" description="Helical" evidence="17">
    <location>
        <begin position="1059"/>
        <end position="1076"/>
    </location>
</feature>
<dbReference type="EC" id="7.6.2.1" evidence="17"/>
<evidence type="ECO:0000256" key="9">
    <source>
        <dbReference type="ARBA" id="ARBA00022967"/>
    </source>
</evidence>
<dbReference type="SUPFAM" id="SSF81660">
    <property type="entry name" value="Metal cation-transporting ATPase, ATP-binding domain N"/>
    <property type="match status" value="1"/>
</dbReference>
<evidence type="ECO:0000313" key="23">
    <source>
        <dbReference type="Proteomes" id="UP000193920"/>
    </source>
</evidence>
<dbReference type="InterPro" id="IPR006539">
    <property type="entry name" value="P-type_ATPase_IV"/>
</dbReference>
<dbReference type="Pfam" id="PF13246">
    <property type="entry name" value="Cation_ATPase"/>
    <property type="match status" value="1"/>
</dbReference>
<keyword evidence="10 17" id="KW-1133">Transmembrane helix</keyword>
<comment type="similarity">
    <text evidence="3 17">Belongs to the cation transport ATPase (P-type) (TC 3.A.3) family. Type IV subfamily.</text>
</comment>
<dbReference type="Gene3D" id="2.70.150.10">
    <property type="entry name" value="Calcium-transporting ATPase, cytoplasmic transduction domain A"/>
    <property type="match status" value="1"/>
</dbReference>
<dbReference type="GO" id="GO:0005524">
    <property type="term" value="F:ATP binding"/>
    <property type="evidence" value="ECO:0007669"/>
    <property type="project" value="UniProtKB-UniRule"/>
</dbReference>
<feature type="binding site" evidence="16">
    <location>
        <position position="499"/>
    </location>
    <ligand>
        <name>Mg(2+)</name>
        <dbReference type="ChEBI" id="CHEBI:18420"/>
    </ligand>
</feature>
<dbReference type="InterPro" id="IPR023299">
    <property type="entry name" value="ATPase_P-typ_cyto_dom_N"/>
</dbReference>
<comment type="caution">
    <text evidence="22">The sequence shown here is derived from an EMBL/GenBank/DDBJ whole genome shotgun (WGS) entry which is preliminary data.</text>
</comment>
<feature type="binding site" evidence="16">
    <location>
        <position position="881"/>
    </location>
    <ligand>
        <name>Mg(2+)</name>
        <dbReference type="ChEBI" id="CHEBI:18420"/>
    </ligand>
</feature>